<organism evidence="2 3">
    <name type="scientific">Massilia terrae</name>
    <dbReference type="NCBI Taxonomy" id="1811224"/>
    <lineage>
        <taxon>Bacteria</taxon>
        <taxon>Pseudomonadati</taxon>
        <taxon>Pseudomonadota</taxon>
        <taxon>Betaproteobacteria</taxon>
        <taxon>Burkholderiales</taxon>
        <taxon>Oxalobacteraceae</taxon>
        <taxon>Telluria group</taxon>
        <taxon>Massilia</taxon>
    </lineage>
</organism>
<comment type="caution">
    <text evidence="2">The sequence shown here is derived from an EMBL/GenBank/DDBJ whole genome shotgun (WGS) entry which is preliminary data.</text>
</comment>
<reference evidence="2 3" key="1">
    <citation type="submission" date="2022-08" db="EMBL/GenBank/DDBJ databases">
        <title>Reclassification of Massilia species as members of the genera Telluria, Duganella, Pseudoduganella, Mokoshia gen. nov. and Zemynaea gen. nov. using orthogonal and non-orthogonal genome-based approaches.</title>
        <authorList>
            <person name="Bowman J.P."/>
        </authorList>
    </citation>
    <scope>NUCLEOTIDE SEQUENCE [LARGE SCALE GENOMIC DNA]</scope>
    <source>
        <strain evidence="2 3">JCM 31606</strain>
    </source>
</reference>
<keyword evidence="3" id="KW-1185">Reference proteome</keyword>
<evidence type="ECO:0000313" key="2">
    <source>
        <dbReference type="EMBL" id="MCS0659008.1"/>
    </source>
</evidence>
<dbReference type="SUPFAM" id="SSF55729">
    <property type="entry name" value="Acyl-CoA N-acyltransferases (Nat)"/>
    <property type="match status" value="1"/>
</dbReference>
<evidence type="ECO:0000313" key="3">
    <source>
        <dbReference type="Proteomes" id="UP001204621"/>
    </source>
</evidence>
<sequence>MTNGRPSETPRTMRELGRPAIAASSENHVAEIIYKDEIPAFVGATLERLYACVYCTLTRIAAYDSLERISTYVRKDGCTITAVILFRIDHHIVYVLNQQISLPAEKILTFCETIFRTFKSAQVIRFYGLDASLERSSLPCQQLQSIEENIIHLPPSKEAYLSSLRPQFAKQIRVGAAKIAEDHPSFRLRMVDRGAIEEHQVTQILALAKQRMDAKGCAAYSEKVDRVALLSTLQRYGHLVMATIDDRICAGSISFSVGRKHFHAFIAHDPDYDQYMLGNQMWLAAILYAIELRAEECWLMGGARAHKARFRAKPYTFNSITLYRSRMHALRHGRLFAEQLLRLKKIALKAACKEQLEKKTLLGRLIEKSIIARNALQAKKTEI</sequence>
<accession>A0ABT2CYG2</accession>
<dbReference type="Gene3D" id="3.40.630.30">
    <property type="match status" value="1"/>
</dbReference>
<evidence type="ECO:0000259" key="1">
    <source>
        <dbReference type="Pfam" id="PF13480"/>
    </source>
</evidence>
<dbReference type="Pfam" id="PF13480">
    <property type="entry name" value="Acetyltransf_6"/>
    <property type="match status" value="1"/>
</dbReference>
<gene>
    <name evidence="2" type="ORF">NX778_13135</name>
</gene>
<dbReference type="Proteomes" id="UP001204621">
    <property type="component" value="Unassembled WGS sequence"/>
</dbReference>
<name>A0ABT2CYG2_9BURK</name>
<dbReference type="EMBL" id="JANUGU010000004">
    <property type="protein sequence ID" value="MCS0659008.1"/>
    <property type="molecule type" value="Genomic_DNA"/>
</dbReference>
<proteinExistence type="predicted"/>
<protein>
    <submittedName>
        <fullName evidence="2">GNAT family N-acetyltransferase</fullName>
    </submittedName>
</protein>
<dbReference type="InterPro" id="IPR016181">
    <property type="entry name" value="Acyl_CoA_acyltransferase"/>
</dbReference>
<feature type="domain" description="BioF2-like acetyltransferase" evidence="1">
    <location>
        <begin position="170"/>
        <end position="307"/>
    </location>
</feature>
<dbReference type="RefSeq" id="WP_258812201.1">
    <property type="nucleotide sequence ID" value="NZ_JANUGU010000004.1"/>
</dbReference>
<dbReference type="InterPro" id="IPR038740">
    <property type="entry name" value="BioF2-like_GNAT_dom"/>
</dbReference>